<dbReference type="InterPro" id="IPR009057">
    <property type="entry name" value="Homeodomain-like_sf"/>
</dbReference>
<keyword evidence="4" id="KW-0902">Two-component regulatory system</keyword>
<organism evidence="11 12">
    <name type="scientific">Paenibacillus septentrionalis</name>
    <dbReference type="NCBI Taxonomy" id="429342"/>
    <lineage>
        <taxon>Bacteria</taxon>
        <taxon>Bacillati</taxon>
        <taxon>Bacillota</taxon>
        <taxon>Bacilli</taxon>
        <taxon>Bacillales</taxon>
        <taxon>Paenibacillaceae</taxon>
        <taxon>Paenibacillus</taxon>
    </lineage>
</organism>
<dbReference type="SUPFAM" id="SSF52172">
    <property type="entry name" value="CheY-like"/>
    <property type="match status" value="1"/>
</dbReference>
<dbReference type="SMART" id="SM00448">
    <property type="entry name" value="REC"/>
    <property type="match status" value="1"/>
</dbReference>
<dbReference type="SUPFAM" id="SSF46689">
    <property type="entry name" value="Homeodomain-like"/>
    <property type="match status" value="1"/>
</dbReference>
<comment type="subcellular location">
    <subcellularLocation>
        <location evidence="1">Cytoplasm</location>
    </subcellularLocation>
</comment>
<comment type="caution">
    <text evidence="11">The sequence shown here is derived from an EMBL/GenBank/DDBJ whole genome shotgun (WGS) entry which is preliminary data.</text>
</comment>
<keyword evidence="7" id="KW-0804">Transcription</keyword>
<evidence type="ECO:0000256" key="7">
    <source>
        <dbReference type="ARBA" id="ARBA00023163"/>
    </source>
</evidence>
<keyword evidence="6" id="KW-0238">DNA-binding</keyword>
<reference evidence="12" key="1">
    <citation type="journal article" date="2019" name="Int. J. Syst. Evol. Microbiol.">
        <title>The Global Catalogue of Microorganisms (GCM) 10K type strain sequencing project: providing services to taxonomists for standard genome sequencing and annotation.</title>
        <authorList>
            <consortium name="The Broad Institute Genomics Platform"/>
            <consortium name="The Broad Institute Genome Sequencing Center for Infectious Disease"/>
            <person name="Wu L."/>
            <person name="Ma J."/>
        </authorList>
    </citation>
    <scope>NUCLEOTIDE SEQUENCE [LARGE SCALE GENOMIC DNA]</scope>
    <source>
        <strain evidence="12">PCU 280</strain>
    </source>
</reference>
<dbReference type="InterPro" id="IPR001789">
    <property type="entry name" value="Sig_transdc_resp-reg_receiver"/>
</dbReference>
<evidence type="ECO:0000256" key="4">
    <source>
        <dbReference type="ARBA" id="ARBA00023012"/>
    </source>
</evidence>
<evidence type="ECO:0000256" key="2">
    <source>
        <dbReference type="ARBA" id="ARBA00022490"/>
    </source>
</evidence>
<dbReference type="PROSITE" id="PS50110">
    <property type="entry name" value="RESPONSE_REGULATORY"/>
    <property type="match status" value="1"/>
</dbReference>
<evidence type="ECO:0000256" key="5">
    <source>
        <dbReference type="ARBA" id="ARBA00023015"/>
    </source>
</evidence>
<dbReference type="InterPro" id="IPR011006">
    <property type="entry name" value="CheY-like_superfamily"/>
</dbReference>
<dbReference type="Proteomes" id="UP001596233">
    <property type="component" value="Unassembled WGS sequence"/>
</dbReference>
<keyword evidence="12" id="KW-1185">Reference proteome</keyword>
<feature type="domain" description="HTH araC/xylS-type" evidence="9">
    <location>
        <begin position="414"/>
        <end position="516"/>
    </location>
</feature>
<sequence length="522" mass="60118">MFKILLVDDERIILEGISQLINWSEYKAELIGTARNGLEALAFIKQHKPDIVISDIKMPGMDGLQLVEEANRLFPELAFILLSGFDEFQYARKAMQFGVKHYLLKPCNESLIIDALNEVIGDLQSRLKKERFMQRMEQELAKALPYAKEQFLKELVTNKTYGPRDWDEFRRLFHIPAEPGQIQLILFQLEGSYDYEHLFATKNIAEDVLGAAIVQLGTTIGSQVLLLVKASLKQEQLLEKLHQIRYTFYDYYKLELTIAVSDCAEIGSIRRIYHETMECINYRFYLGEGAIITKKDIADVISESPSFYFDDEPLSIYIKSGDWLSAERELKLFFQELADCRLDAAMSKSYALSLLVAITRLCLQEHISHYTPCIVKLDELNSLRSIEQYISLIAQEITLANLEAQQRKHSSIVARVIQLVQQHLEQPSLSLNWIASEHLYMNADYLGKLFKKETSEKFSNYVMRLRIEKAVELIESSTDVKVFELAEQLGFGENPQYFSQVFKKYTGQTPTEYRKTPGGIEG</sequence>
<keyword evidence="5" id="KW-0805">Transcription regulation</keyword>
<evidence type="ECO:0000259" key="9">
    <source>
        <dbReference type="PROSITE" id="PS01124"/>
    </source>
</evidence>
<dbReference type="PROSITE" id="PS01124">
    <property type="entry name" value="HTH_ARAC_FAMILY_2"/>
    <property type="match status" value="1"/>
</dbReference>
<dbReference type="Gene3D" id="1.10.10.60">
    <property type="entry name" value="Homeodomain-like"/>
    <property type="match status" value="2"/>
</dbReference>
<evidence type="ECO:0000256" key="6">
    <source>
        <dbReference type="ARBA" id="ARBA00023125"/>
    </source>
</evidence>
<dbReference type="RefSeq" id="WP_379232187.1">
    <property type="nucleotide sequence ID" value="NZ_JBHSTE010000002.1"/>
</dbReference>
<dbReference type="CDD" id="cd17536">
    <property type="entry name" value="REC_YesN-like"/>
    <property type="match status" value="1"/>
</dbReference>
<evidence type="ECO:0000313" key="11">
    <source>
        <dbReference type="EMBL" id="MFC6332141.1"/>
    </source>
</evidence>
<protein>
    <submittedName>
        <fullName evidence="11">Response regulator</fullName>
    </submittedName>
</protein>
<dbReference type="PANTHER" id="PTHR42713:SF3">
    <property type="entry name" value="TRANSCRIPTIONAL REGULATORY PROTEIN HPTR"/>
    <property type="match status" value="1"/>
</dbReference>
<evidence type="ECO:0000256" key="8">
    <source>
        <dbReference type="PROSITE-ProRule" id="PRU00169"/>
    </source>
</evidence>
<dbReference type="EMBL" id="JBHSTE010000002">
    <property type="protein sequence ID" value="MFC6332141.1"/>
    <property type="molecule type" value="Genomic_DNA"/>
</dbReference>
<name>A0ABW1V3X1_9BACL</name>
<feature type="domain" description="Response regulatory" evidence="10">
    <location>
        <begin position="3"/>
        <end position="120"/>
    </location>
</feature>
<dbReference type="InterPro" id="IPR051552">
    <property type="entry name" value="HptR"/>
</dbReference>
<dbReference type="SMART" id="SM00342">
    <property type="entry name" value="HTH_ARAC"/>
    <property type="match status" value="1"/>
</dbReference>
<dbReference type="InterPro" id="IPR018060">
    <property type="entry name" value="HTH_AraC"/>
</dbReference>
<keyword evidence="2" id="KW-0963">Cytoplasm</keyword>
<accession>A0ABW1V3X1</accession>
<dbReference type="Pfam" id="PF00072">
    <property type="entry name" value="Response_reg"/>
    <property type="match status" value="1"/>
</dbReference>
<evidence type="ECO:0000313" key="12">
    <source>
        <dbReference type="Proteomes" id="UP001596233"/>
    </source>
</evidence>
<proteinExistence type="predicted"/>
<evidence type="ECO:0000256" key="1">
    <source>
        <dbReference type="ARBA" id="ARBA00004496"/>
    </source>
</evidence>
<keyword evidence="3 8" id="KW-0597">Phosphoprotein</keyword>
<evidence type="ECO:0000256" key="3">
    <source>
        <dbReference type="ARBA" id="ARBA00022553"/>
    </source>
</evidence>
<feature type="modified residue" description="4-aspartylphosphate" evidence="8">
    <location>
        <position position="55"/>
    </location>
</feature>
<gene>
    <name evidence="11" type="ORF">ACFP56_05860</name>
</gene>
<dbReference type="Gene3D" id="3.40.50.2300">
    <property type="match status" value="1"/>
</dbReference>
<dbReference type="Pfam" id="PF12833">
    <property type="entry name" value="HTH_18"/>
    <property type="match status" value="1"/>
</dbReference>
<dbReference type="PANTHER" id="PTHR42713">
    <property type="entry name" value="HISTIDINE KINASE-RELATED"/>
    <property type="match status" value="1"/>
</dbReference>
<evidence type="ECO:0000259" key="10">
    <source>
        <dbReference type="PROSITE" id="PS50110"/>
    </source>
</evidence>